<sequence>MRRKTGFLPVAVTFLLSVGASLLPISLKADTYQASIKDKPFAEVVGVNGYQSNDSVTGVQELNDEYLEIKTLWFEGIGKGIHSVFLVNQYADHLILGAEMEKAKAFILSTLYLPNISISEKNSRVKHYIENTAQFNKFKNSELDTFIVEVKKDLSAIKKTGLANLELKDPAAVKQDFKTIGRVVADKISLYVTNNKVATAADIDVMAKNISGLGPVKVAELKAKLAEINGVKADFEAMLADFDKNLPYQEQVKANRLKNLANLNTVTDGLGGMLDVLQLASATINIAGGDYTVSDLWDVPSAIAGLVGVFNACTKTKACSAGTGYVQVLSSTKQFVQSSSMLLSVLADDTHWSDVLERRDRAMLMPLQTKAFFQDMAAEIYNQWLIHGILAAKAVDELNFPMLIAQLNSMESVQQTALSLKEIDNRGFLENFSYAAFFGYSIDPALANGFEEIIDPSVTIEQLSQVYFYKYLVEVGKKQNRLLEQARLELLNEINALQSDLNSFTVFVSDKKSSAGNIEDNAVLFTPDELFYFCFEPHLYDYNGSTQTEVPLFSHALYLKHQDSGQMFRLSPSENVEPASCYPFNAPGAGLYRFTSVVASTELNGTLTEVIADDLSGKTLKLFDYVSLEQPGTGVVATQPLNDTGITFCGGAASGNNSPCNGSEPTGQDAHYGRDAAYAAGALTKVGGGHAGFDYTKIANNGSELPGSAELGAGPNDWACTRDNVTGLLWEVKLNDSTHLRHMGHTYTWYDSQSPDGNAGSLGNTSSCSNTLGGENCNTENYVTAVKATNLCGYSDWRMPLRHELLSIINYNRVNPSIDTSFFVNTPSSNVWSGSPYSFNSNDAWVVSFDYGYAYHSHRGLNPHVRLVRGGQ</sequence>
<dbReference type="RefSeq" id="WP_305976701.1">
    <property type="nucleotide sequence ID" value="NZ_JAPJDZ010000045.1"/>
</dbReference>
<comment type="caution">
    <text evidence="2">The sequence shown here is derived from an EMBL/GenBank/DDBJ whole genome shotgun (WGS) entry which is preliminary data.</text>
</comment>
<name>A0ABT9I1V2_9GAMM</name>
<protein>
    <submittedName>
        <fullName evidence="2">DUF1566 domain-containing protein</fullName>
    </submittedName>
</protein>
<dbReference type="EMBL" id="JAPJDZ010000045">
    <property type="protein sequence ID" value="MDP5137338.1"/>
    <property type="molecule type" value="Genomic_DNA"/>
</dbReference>
<proteinExistence type="predicted"/>
<accession>A0ABT9I1V2</accession>
<dbReference type="Proteomes" id="UP001231109">
    <property type="component" value="Unassembled WGS sequence"/>
</dbReference>
<reference evidence="2 3" key="1">
    <citation type="submission" date="2022-11" db="EMBL/GenBank/DDBJ databases">
        <title>Viruses from the air-sea interface of a natural surface slick.</title>
        <authorList>
            <person name="Rahlff J."/>
            <person name="Holmfeldt K."/>
        </authorList>
    </citation>
    <scope>NUCLEOTIDE SEQUENCE [LARGE SCALE GENOMIC DNA]</scope>
    <source>
        <strain evidence="2 3">SMS4</strain>
    </source>
</reference>
<feature type="domain" description="Lcl C-terminal" evidence="1">
    <location>
        <begin position="720"/>
        <end position="869"/>
    </location>
</feature>
<keyword evidence="3" id="KW-1185">Reference proteome</keyword>
<evidence type="ECO:0000259" key="1">
    <source>
        <dbReference type="Pfam" id="PF07603"/>
    </source>
</evidence>
<gene>
    <name evidence="2" type="ORF">ORJ04_15385</name>
</gene>
<dbReference type="InterPro" id="IPR011460">
    <property type="entry name" value="Lcl_C"/>
</dbReference>
<dbReference type="Pfam" id="PF07603">
    <property type="entry name" value="Lcl_C"/>
    <property type="match status" value="1"/>
</dbReference>
<organism evidence="2 3">
    <name type="scientific">Rheinheimera baltica</name>
    <dbReference type="NCBI Taxonomy" id="67576"/>
    <lineage>
        <taxon>Bacteria</taxon>
        <taxon>Pseudomonadati</taxon>
        <taxon>Pseudomonadota</taxon>
        <taxon>Gammaproteobacteria</taxon>
        <taxon>Chromatiales</taxon>
        <taxon>Chromatiaceae</taxon>
        <taxon>Rheinheimera</taxon>
    </lineage>
</organism>
<evidence type="ECO:0000313" key="2">
    <source>
        <dbReference type="EMBL" id="MDP5137338.1"/>
    </source>
</evidence>
<evidence type="ECO:0000313" key="3">
    <source>
        <dbReference type="Proteomes" id="UP001231109"/>
    </source>
</evidence>